<dbReference type="AlphaFoldDB" id="A0A931BWP8"/>
<dbReference type="EMBL" id="JADQDO010000005">
    <property type="protein sequence ID" value="MBF9234212.1"/>
    <property type="molecule type" value="Genomic_DNA"/>
</dbReference>
<evidence type="ECO:0000256" key="1">
    <source>
        <dbReference type="SAM" id="SignalP"/>
    </source>
</evidence>
<keyword evidence="3" id="KW-1185">Reference proteome</keyword>
<organism evidence="2 3">
    <name type="scientific">Microvirga alba</name>
    <dbReference type="NCBI Taxonomy" id="2791025"/>
    <lineage>
        <taxon>Bacteria</taxon>
        <taxon>Pseudomonadati</taxon>
        <taxon>Pseudomonadota</taxon>
        <taxon>Alphaproteobacteria</taxon>
        <taxon>Hyphomicrobiales</taxon>
        <taxon>Methylobacteriaceae</taxon>
        <taxon>Microvirga</taxon>
    </lineage>
</organism>
<gene>
    <name evidence="2" type="ORF">I2H38_12595</name>
</gene>
<dbReference type="Proteomes" id="UP000599312">
    <property type="component" value="Unassembled WGS sequence"/>
</dbReference>
<evidence type="ECO:0000313" key="2">
    <source>
        <dbReference type="EMBL" id="MBF9234212.1"/>
    </source>
</evidence>
<keyword evidence="1" id="KW-0732">Signal</keyword>
<proteinExistence type="predicted"/>
<evidence type="ECO:0000313" key="3">
    <source>
        <dbReference type="Proteomes" id="UP000599312"/>
    </source>
</evidence>
<sequence length="175" mass="18843">MLAAAVFGVSAIALAAPAEARMGGFGGFHGGGFGGFHGGGFGGFHGGVGGFHGGGGGFRPPIFLHPGFRGGVHPAFAGRPFVGNRAFFVHRPFFSNRTAFVHHPFFFHGHRFFNNNAFAVGLGSGAILGGLAYDYPYYDYPYYDTGYGEDCYYVRRRIVNPWGSVVWRRALVCDY</sequence>
<protein>
    <submittedName>
        <fullName evidence="2">Uncharacterized protein</fullName>
    </submittedName>
</protein>
<feature type="signal peptide" evidence="1">
    <location>
        <begin position="1"/>
        <end position="15"/>
    </location>
</feature>
<comment type="caution">
    <text evidence="2">The sequence shown here is derived from an EMBL/GenBank/DDBJ whole genome shotgun (WGS) entry which is preliminary data.</text>
</comment>
<accession>A0A931BWP8</accession>
<name>A0A931BWP8_9HYPH</name>
<reference evidence="2" key="1">
    <citation type="submission" date="2020-11" db="EMBL/GenBank/DDBJ databases">
        <authorList>
            <person name="Kim M.K."/>
        </authorList>
    </citation>
    <scope>NUCLEOTIDE SEQUENCE</scope>
    <source>
        <strain evidence="2">BT350</strain>
    </source>
</reference>
<feature type="chain" id="PRO_5038141082" evidence="1">
    <location>
        <begin position="16"/>
        <end position="175"/>
    </location>
</feature>